<accession>A0ABR4FVH1</accession>
<feature type="chain" id="PRO_5046263688" evidence="2">
    <location>
        <begin position="22"/>
        <end position="712"/>
    </location>
</feature>
<feature type="compositionally biased region" description="Low complexity" evidence="1">
    <location>
        <begin position="85"/>
        <end position="102"/>
    </location>
</feature>
<evidence type="ECO:0000256" key="2">
    <source>
        <dbReference type="SAM" id="SignalP"/>
    </source>
</evidence>
<dbReference type="InterPro" id="IPR016024">
    <property type="entry name" value="ARM-type_fold"/>
</dbReference>
<organism evidence="3 4">
    <name type="scientific">Aspergillus keveii</name>
    <dbReference type="NCBI Taxonomy" id="714993"/>
    <lineage>
        <taxon>Eukaryota</taxon>
        <taxon>Fungi</taxon>
        <taxon>Dikarya</taxon>
        <taxon>Ascomycota</taxon>
        <taxon>Pezizomycotina</taxon>
        <taxon>Eurotiomycetes</taxon>
        <taxon>Eurotiomycetidae</taxon>
        <taxon>Eurotiales</taxon>
        <taxon>Aspergillaceae</taxon>
        <taxon>Aspergillus</taxon>
        <taxon>Aspergillus subgen. Nidulantes</taxon>
    </lineage>
</organism>
<evidence type="ECO:0000256" key="1">
    <source>
        <dbReference type="SAM" id="MobiDB-lite"/>
    </source>
</evidence>
<comment type="caution">
    <text evidence="3">The sequence shown here is derived from an EMBL/GenBank/DDBJ whole genome shotgun (WGS) entry which is preliminary data.</text>
</comment>
<dbReference type="Proteomes" id="UP001610563">
    <property type="component" value="Unassembled WGS sequence"/>
</dbReference>
<dbReference type="SUPFAM" id="SSF48371">
    <property type="entry name" value="ARM repeat"/>
    <property type="match status" value="1"/>
</dbReference>
<feature type="region of interest" description="Disordered" evidence="1">
    <location>
        <begin position="72"/>
        <end position="102"/>
    </location>
</feature>
<feature type="region of interest" description="Disordered" evidence="1">
    <location>
        <begin position="193"/>
        <end position="237"/>
    </location>
</feature>
<protein>
    <submittedName>
        <fullName evidence="3">Uncharacterized protein</fullName>
    </submittedName>
</protein>
<evidence type="ECO:0000313" key="3">
    <source>
        <dbReference type="EMBL" id="KAL2787225.1"/>
    </source>
</evidence>
<gene>
    <name evidence="3" type="ORF">BJX66DRAFT_341417</name>
</gene>
<dbReference type="EMBL" id="JBFTWV010000101">
    <property type="protein sequence ID" value="KAL2787225.1"/>
    <property type="molecule type" value="Genomic_DNA"/>
</dbReference>
<keyword evidence="4" id="KW-1185">Reference proteome</keyword>
<proteinExistence type="predicted"/>
<name>A0ABR4FVH1_9EURO</name>
<feature type="compositionally biased region" description="Low complexity" evidence="1">
    <location>
        <begin position="214"/>
        <end position="230"/>
    </location>
</feature>
<reference evidence="3 4" key="1">
    <citation type="submission" date="2024-07" db="EMBL/GenBank/DDBJ databases">
        <title>Section-level genome sequencing and comparative genomics of Aspergillus sections Usti and Cavernicolus.</title>
        <authorList>
            <consortium name="Lawrence Berkeley National Laboratory"/>
            <person name="Nybo J.L."/>
            <person name="Vesth T.C."/>
            <person name="Theobald S."/>
            <person name="Frisvad J.C."/>
            <person name="Larsen T.O."/>
            <person name="Kjaerboelling I."/>
            <person name="Rothschild-Mancinelli K."/>
            <person name="Lyhne E.K."/>
            <person name="Kogle M.E."/>
            <person name="Barry K."/>
            <person name="Clum A."/>
            <person name="Na H."/>
            <person name="Ledsgaard L."/>
            <person name="Lin J."/>
            <person name="Lipzen A."/>
            <person name="Kuo A."/>
            <person name="Riley R."/>
            <person name="Mondo S."/>
            <person name="Labutti K."/>
            <person name="Haridas S."/>
            <person name="Pangalinan J."/>
            <person name="Salamov A.A."/>
            <person name="Simmons B.A."/>
            <person name="Magnuson J.K."/>
            <person name="Chen J."/>
            <person name="Drula E."/>
            <person name="Henrissat B."/>
            <person name="Wiebenga A."/>
            <person name="Lubbers R.J."/>
            <person name="Gomes A.C."/>
            <person name="Makela M.R."/>
            <person name="Stajich J."/>
            <person name="Grigoriev I.V."/>
            <person name="Mortensen U.H."/>
            <person name="De Vries R.P."/>
            <person name="Baker S.E."/>
            <person name="Andersen M.R."/>
        </authorList>
    </citation>
    <scope>NUCLEOTIDE SEQUENCE [LARGE SCALE GENOMIC DNA]</scope>
    <source>
        <strain evidence="3 4">CBS 209.92</strain>
    </source>
</reference>
<feature type="compositionally biased region" description="Basic and acidic residues" evidence="1">
    <location>
        <begin position="193"/>
        <end position="205"/>
    </location>
</feature>
<sequence length="712" mass="77374">MKFLHALALTLGLALPAMVLAEAKDPLDVLGNIEALASLKQFVSIASSLSSLVDDNNNGDKREGASPLDKLANLNFNLNPDHNDAPASSDSDSSESQSDPLDLSQKLQVLSQMKHVAGIASTLLDVIGERDPATGEKLKNVGQVSKEEGEEEETPVEQIDILGGIKALQQFASFASGLGSVLDVDALVDKKKNEPAAQGTEEKRKPAAPPPPKAQRQATPKKPAAQKTQKGNVPPAKEPLDFLARLDAIKTITMLASKLSALTDPASDTPIMERVQKLMNDPDVSDALTYIYTNAGKVFTPEVLEAAKAFIRTSNLVPPEYREFAVAALETMGAVFSPKFAKDYAQAMGTISGLGIDFAPIITAGYDIVQWVLKTFEPEYIRWMNREVLIWKKAITSPQMGMLTSYLADPETLASVTGSIESVKRALTAERIHRLHKLFEEEGLFDIEDGEYKEFGGHVGARFRWQFTTEEGLDELKRFLAELEELLRTGALDVAARVMQMRAPVVAPQIAGDIHALYTQSTVVVDILAKIAEALHDFVNLMHPLLEFEVRAEKVTSSEFWSEANSILEKFSAIPAASFSAVNKLLVTLSRVLESQYASALRLLILDAVGTLSEPRVFGSVPVNVPGNVSGIVLGGEVEMLGLVETAPVLEADDLENVLNLLHRLEAALAPGEVEKARETLLFLNKGSAFILQVVQVFESEELGELPRHDEL</sequence>
<keyword evidence="2" id="KW-0732">Signal</keyword>
<feature type="signal peptide" evidence="2">
    <location>
        <begin position="1"/>
        <end position="21"/>
    </location>
</feature>
<evidence type="ECO:0000313" key="4">
    <source>
        <dbReference type="Proteomes" id="UP001610563"/>
    </source>
</evidence>